<sequence length="411" mass="46901">MPLSTENMPQQIRDFKQALKAQMPDYQSRFEQVSEAMKVEVERIKQEESKGSAIPEFEFADIAESGFSDEQKQQVHRAGCCIVRNTLPAEEVTEHNEALSQYIIDNGYYDHTPTVEDNYFSQLKSDKPQIFGIYWSQAQIWARQHPNMATARRHLNHLWTWQDKGKTFFNPDLEASYADRVRRREPGDATLGLSPHVDSGSIERWIEPHYREVYREVFLGDWQNYEAFHGANRIEVEEYPSPAVCSVFRTFQGWVALTSQGKGDGTLQMVPSTMAMPYMLLRAIQDDVPEEDLCGAAPGRALTVSAKWHPILLEGLVSIPKMNPGDTVWWHPDTIHAVEDKHNGDGYSNVLFIGAAPDCEKNQLFLAKQRTAFLNGESCPDFAPEHHERTYTGRATLDDLSELGKRQMGFE</sequence>
<protein>
    <submittedName>
        <fullName evidence="1">Phytanoyl-CoA dioxygenase (PhyH)</fullName>
    </submittedName>
</protein>
<gene>
    <name evidence="1" type="ORF">GCE9029_04040</name>
</gene>
<dbReference type="AlphaFoldDB" id="A0A128FBF4"/>
<keyword evidence="1" id="KW-0560">Oxidoreductase</keyword>
<keyword evidence="1" id="KW-0223">Dioxygenase</keyword>
<dbReference type="PANTHER" id="PTHR30613:SF1">
    <property type="entry name" value="DUF1479 DOMAIN PROTEIN (AFU_ORTHOLOGUE AFUA_5G09280)"/>
    <property type="match status" value="1"/>
</dbReference>
<proteinExistence type="predicted"/>
<accession>A0A128FBF4</accession>
<dbReference type="SUPFAM" id="SSF51197">
    <property type="entry name" value="Clavaminate synthase-like"/>
    <property type="match status" value="1"/>
</dbReference>
<dbReference type="Proteomes" id="UP000071641">
    <property type="component" value="Unassembled WGS sequence"/>
</dbReference>
<dbReference type="Gene3D" id="2.60.120.330">
    <property type="entry name" value="B-lactam Antibiotic, Isopenicillin N Synthase, Chain"/>
    <property type="match status" value="1"/>
</dbReference>
<dbReference type="InterPro" id="IPR027443">
    <property type="entry name" value="IPNS-like_sf"/>
</dbReference>
<evidence type="ECO:0000313" key="1">
    <source>
        <dbReference type="EMBL" id="CZF83820.1"/>
    </source>
</evidence>
<organism evidence="1 2">
    <name type="scientific">Grimontia celer</name>
    <dbReference type="NCBI Taxonomy" id="1796497"/>
    <lineage>
        <taxon>Bacteria</taxon>
        <taxon>Pseudomonadati</taxon>
        <taxon>Pseudomonadota</taxon>
        <taxon>Gammaproteobacteria</taxon>
        <taxon>Vibrionales</taxon>
        <taxon>Vibrionaceae</taxon>
        <taxon>Grimontia</taxon>
    </lineage>
</organism>
<name>A0A128FBF4_9GAMM</name>
<dbReference type="STRING" id="1796497.GCE9029_04040"/>
<keyword evidence="2" id="KW-1185">Reference proteome</keyword>
<dbReference type="RefSeq" id="WP_062666290.1">
    <property type="nucleotide sequence ID" value="NZ_FIZX01000003.1"/>
</dbReference>
<dbReference type="EMBL" id="FIZX01000003">
    <property type="protein sequence ID" value="CZF83820.1"/>
    <property type="molecule type" value="Genomic_DNA"/>
</dbReference>
<dbReference type="GO" id="GO:0051213">
    <property type="term" value="F:dioxygenase activity"/>
    <property type="evidence" value="ECO:0007669"/>
    <property type="project" value="UniProtKB-KW"/>
</dbReference>
<dbReference type="InterPro" id="IPR010856">
    <property type="entry name" value="Gig2-like"/>
</dbReference>
<dbReference type="Pfam" id="PF07350">
    <property type="entry name" value="Gig2-like"/>
    <property type="match status" value="1"/>
</dbReference>
<dbReference type="OrthoDB" id="5620327at2"/>
<dbReference type="PANTHER" id="PTHR30613">
    <property type="entry name" value="UNCHARACTERIZED PROTEIN YBIU-RELATED"/>
    <property type="match status" value="1"/>
</dbReference>
<evidence type="ECO:0000313" key="2">
    <source>
        <dbReference type="Proteomes" id="UP000071641"/>
    </source>
</evidence>
<reference evidence="2" key="1">
    <citation type="submission" date="2016-02" db="EMBL/GenBank/DDBJ databases">
        <authorList>
            <person name="Rodrigo-Torres Lidia"/>
            <person name="Arahal R.David."/>
        </authorList>
    </citation>
    <scope>NUCLEOTIDE SEQUENCE [LARGE SCALE GENOMIC DNA]</scope>
    <source>
        <strain evidence="2">CECT 9029</strain>
    </source>
</reference>